<keyword evidence="2" id="KW-0418">Kinase</keyword>
<feature type="region of interest" description="Disordered" evidence="1">
    <location>
        <begin position="260"/>
        <end position="287"/>
    </location>
</feature>
<comment type="caution">
    <text evidence="2">The sequence shown here is derived from an EMBL/GenBank/DDBJ whole genome shotgun (WGS) entry which is preliminary data.</text>
</comment>
<sequence length="387" mass="43098">MFEATQDGLGRNTPVQSIHRSLLVVGKLLRKTGEFMMSRYREVAEIVLRYLEHRGRLVNLSITSLLPRIAHFLHDRFICMNHILHVLKIPAERASGFIALGEMAGALDGELINYLPTITSHLRDAIAPRSGRTSLEVLACVRNISKVMGPTMETHVRGLLDSMFSSGLSLLEQITERIGCLNVSQQSFQDLIIQCQDNQLLLILDLGLHGHDLLEFARESIVVYLEDEDGATRNDATLCCCKIVANSFSAISSTQFSPSRFNHASGKRRRRLVEEENESKAAKLKSPAKGSKNFMSMTISPSSKITQSQKKKILEERNDPVMDPKETVPIDGLPPVTKTPKRVTFFEASLNSESLSDTPAISSLDADPSLPPYDPKTNYLSWYTTLS</sequence>
<dbReference type="InterPro" id="IPR016024">
    <property type="entry name" value="ARM-type_fold"/>
</dbReference>
<keyword evidence="3" id="KW-1185">Reference proteome</keyword>
<dbReference type="Gene3D" id="1.25.10.10">
    <property type="entry name" value="Leucine-rich Repeat Variant"/>
    <property type="match status" value="1"/>
</dbReference>
<dbReference type="Proteomes" id="UP000224567">
    <property type="component" value="Unassembled WGS sequence"/>
</dbReference>
<keyword evidence="2" id="KW-0808">Transferase</keyword>
<feature type="compositionally biased region" description="Basic and acidic residues" evidence="1">
    <location>
        <begin position="272"/>
        <end position="281"/>
    </location>
</feature>
<evidence type="ECO:0000256" key="1">
    <source>
        <dbReference type="SAM" id="MobiDB-lite"/>
    </source>
</evidence>
<feature type="region of interest" description="Disordered" evidence="1">
    <location>
        <begin position="352"/>
        <end position="377"/>
    </location>
</feature>
<evidence type="ECO:0000313" key="2">
    <source>
        <dbReference type="EMBL" id="PHT27110.1"/>
    </source>
</evidence>
<dbReference type="InterPro" id="IPR011989">
    <property type="entry name" value="ARM-like"/>
</dbReference>
<protein>
    <submittedName>
        <fullName evidence="2">Serine/threonine-protein kinase TOR</fullName>
    </submittedName>
</protein>
<proteinExistence type="predicted"/>
<dbReference type="STRING" id="33114.A0A2G2V275"/>
<gene>
    <name evidence="2" type="ORF">CQW23_33285</name>
</gene>
<dbReference type="SUPFAM" id="SSF48371">
    <property type="entry name" value="ARM repeat"/>
    <property type="match status" value="1"/>
</dbReference>
<reference evidence="2 3" key="1">
    <citation type="journal article" date="2017" name="Genome Biol.">
        <title>New reference genome sequences of hot pepper reveal the massive evolution of plant disease-resistance genes by retroduplication.</title>
        <authorList>
            <person name="Kim S."/>
            <person name="Park J."/>
            <person name="Yeom S.I."/>
            <person name="Kim Y.M."/>
            <person name="Seo E."/>
            <person name="Kim K.T."/>
            <person name="Kim M.S."/>
            <person name="Lee J.M."/>
            <person name="Cheong K."/>
            <person name="Shin H.S."/>
            <person name="Kim S.B."/>
            <person name="Han K."/>
            <person name="Lee J."/>
            <person name="Park M."/>
            <person name="Lee H.A."/>
            <person name="Lee H.Y."/>
            <person name="Lee Y."/>
            <person name="Oh S."/>
            <person name="Lee J.H."/>
            <person name="Choi E."/>
            <person name="Choi E."/>
            <person name="Lee S.E."/>
            <person name="Jeon J."/>
            <person name="Kim H."/>
            <person name="Choi G."/>
            <person name="Song H."/>
            <person name="Lee J."/>
            <person name="Lee S.C."/>
            <person name="Kwon J.K."/>
            <person name="Lee H.Y."/>
            <person name="Koo N."/>
            <person name="Hong Y."/>
            <person name="Kim R.W."/>
            <person name="Kang W.H."/>
            <person name="Huh J.H."/>
            <person name="Kang B.C."/>
            <person name="Yang T.J."/>
            <person name="Lee Y.H."/>
            <person name="Bennetzen J.L."/>
            <person name="Choi D."/>
        </authorList>
    </citation>
    <scope>NUCLEOTIDE SEQUENCE [LARGE SCALE GENOMIC DNA]</scope>
    <source>
        <strain evidence="3">cv. PBC81</strain>
    </source>
</reference>
<organism evidence="2 3">
    <name type="scientific">Capsicum baccatum</name>
    <name type="common">Peruvian pepper</name>
    <dbReference type="NCBI Taxonomy" id="33114"/>
    <lineage>
        <taxon>Eukaryota</taxon>
        <taxon>Viridiplantae</taxon>
        <taxon>Streptophyta</taxon>
        <taxon>Embryophyta</taxon>
        <taxon>Tracheophyta</taxon>
        <taxon>Spermatophyta</taxon>
        <taxon>Magnoliopsida</taxon>
        <taxon>eudicotyledons</taxon>
        <taxon>Gunneridae</taxon>
        <taxon>Pentapetalae</taxon>
        <taxon>asterids</taxon>
        <taxon>lamiids</taxon>
        <taxon>Solanales</taxon>
        <taxon>Solanaceae</taxon>
        <taxon>Solanoideae</taxon>
        <taxon>Capsiceae</taxon>
        <taxon>Capsicum</taxon>
    </lineage>
</organism>
<dbReference type="PANTHER" id="PTHR34775:SF4">
    <property type="entry name" value="TRANSMEMBRANE PROTEIN"/>
    <property type="match status" value="1"/>
</dbReference>
<dbReference type="OrthoDB" id="1306434at2759"/>
<name>A0A2G2V275_CAPBA</name>
<evidence type="ECO:0000313" key="3">
    <source>
        <dbReference type="Proteomes" id="UP000224567"/>
    </source>
</evidence>
<reference evidence="3" key="2">
    <citation type="journal article" date="2017" name="J. Anim. Genet.">
        <title>Multiple reference genome sequences of hot pepper reveal the massive evolution of plant disease resistance genes by retroduplication.</title>
        <authorList>
            <person name="Kim S."/>
            <person name="Park J."/>
            <person name="Yeom S.-I."/>
            <person name="Kim Y.-M."/>
            <person name="Seo E."/>
            <person name="Kim K.-T."/>
            <person name="Kim M.-S."/>
            <person name="Lee J.M."/>
            <person name="Cheong K."/>
            <person name="Shin H.-S."/>
            <person name="Kim S.-B."/>
            <person name="Han K."/>
            <person name="Lee J."/>
            <person name="Park M."/>
            <person name="Lee H.-A."/>
            <person name="Lee H.-Y."/>
            <person name="Lee Y."/>
            <person name="Oh S."/>
            <person name="Lee J.H."/>
            <person name="Choi E."/>
            <person name="Choi E."/>
            <person name="Lee S.E."/>
            <person name="Jeon J."/>
            <person name="Kim H."/>
            <person name="Choi G."/>
            <person name="Song H."/>
            <person name="Lee J."/>
            <person name="Lee S.-C."/>
            <person name="Kwon J.-K."/>
            <person name="Lee H.-Y."/>
            <person name="Koo N."/>
            <person name="Hong Y."/>
            <person name="Kim R.W."/>
            <person name="Kang W.-H."/>
            <person name="Huh J.H."/>
            <person name="Kang B.-C."/>
            <person name="Yang T.-J."/>
            <person name="Lee Y.-H."/>
            <person name="Bennetzen J.L."/>
            <person name="Choi D."/>
        </authorList>
    </citation>
    <scope>NUCLEOTIDE SEQUENCE [LARGE SCALE GENOMIC DNA]</scope>
    <source>
        <strain evidence="3">cv. PBC81</strain>
    </source>
</reference>
<feature type="compositionally biased region" description="Polar residues" evidence="1">
    <location>
        <begin position="352"/>
        <end position="361"/>
    </location>
</feature>
<dbReference type="GO" id="GO:0016301">
    <property type="term" value="F:kinase activity"/>
    <property type="evidence" value="ECO:0007669"/>
    <property type="project" value="UniProtKB-KW"/>
</dbReference>
<dbReference type="AlphaFoldDB" id="A0A2G2V275"/>
<dbReference type="PANTHER" id="PTHR34775">
    <property type="entry name" value="TRANSMEMBRANE PROTEIN"/>
    <property type="match status" value="1"/>
</dbReference>
<dbReference type="EMBL" id="MLFT02000537">
    <property type="protein sequence ID" value="PHT27110.1"/>
    <property type="molecule type" value="Genomic_DNA"/>
</dbReference>
<accession>A0A2G2V275</accession>